<comment type="subcellular location">
    <subcellularLocation>
        <location evidence="1 7">Cytoplasm</location>
    </subcellularLocation>
</comment>
<feature type="binding site" evidence="10">
    <location>
        <position position="103"/>
    </location>
    <ligand>
        <name>Zn(2+)</name>
        <dbReference type="ChEBI" id="CHEBI:29105"/>
    </ligand>
</feature>
<keyword evidence="5 7" id="KW-0119">Carbohydrate metabolism</keyword>
<dbReference type="GO" id="GO:0005737">
    <property type="term" value="C:cytoplasm"/>
    <property type="evidence" value="ECO:0007669"/>
    <property type="project" value="UniProtKB-SubCell"/>
</dbReference>
<feature type="binding site" evidence="10">
    <location>
        <position position="130"/>
    </location>
    <ligand>
        <name>Mg(2+)</name>
        <dbReference type="ChEBI" id="CHEBI:18420"/>
    </ligand>
</feature>
<reference evidence="11 12" key="1">
    <citation type="submission" date="2017-08" db="EMBL/GenBank/DDBJ databases">
        <title>Virgibacillus indicus sp. nov. and Virgibacillus profoundi sp. nov, two moderately halophilic bacteria isolated from marine sediment by using the Microfluidic Streak Plate.</title>
        <authorList>
            <person name="Xu B."/>
            <person name="Hu B."/>
            <person name="Wang J."/>
            <person name="Zhu Y."/>
            <person name="Huang L."/>
            <person name="Du W."/>
            <person name="Huang Y."/>
        </authorList>
    </citation>
    <scope>NUCLEOTIDE SEQUENCE [LARGE SCALE GENOMIC DNA]</scope>
    <source>
        <strain evidence="11 12">IO3-P3-H5</strain>
    </source>
</reference>
<feature type="binding site" evidence="10">
    <location>
        <position position="8"/>
    </location>
    <ligand>
        <name>Mg(2+)</name>
        <dbReference type="ChEBI" id="CHEBI:18420"/>
    </ligand>
</feature>
<dbReference type="PANTHER" id="PTHR42891">
    <property type="entry name" value="D-GLYCERO-BETA-D-MANNO-HEPTOSE-1,7-BISPHOSPHATE 7-PHOSPHATASE"/>
    <property type="match status" value="1"/>
</dbReference>
<feature type="binding site" evidence="10">
    <location>
        <position position="101"/>
    </location>
    <ligand>
        <name>Zn(2+)</name>
        <dbReference type="ChEBI" id="CHEBI:29105"/>
    </ligand>
</feature>
<dbReference type="InterPro" id="IPR023214">
    <property type="entry name" value="HAD_sf"/>
</dbReference>
<keyword evidence="3 10" id="KW-0479">Metal-binding</keyword>
<comment type="cofactor">
    <cofactor evidence="10">
        <name>Zn(2+)</name>
        <dbReference type="ChEBI" id="CHEBI:29105"/>
    </cofactor>
</comment>
<dbReference type="Gene3D" id="3.40.50.1000">
    <property type="entry name" value="HAD superfamily/HAD-like"/>
    <property type="match status" value="1"/>
</dbReference>
<gene>
    <name evidence="11" type="ORF">CIL05_02760</name>
</gene>
<name>A0A2A2IIZ3_9BACI</name>
<feature type="site" description="Stabilizes the phosphoryl group" evidence="9">
    <location>
        <position position="54"/>
    </location>
</feature>
<dbReference type="GO" id="GO:0005975">
    <property type="term" value="P:carbohydrate metabolic process"/>
    <property type="evidence" value="ECO:0007669"/>
    <property type="project" value="InterPro"/>
</dbReference>
<evidence type="ECO:0000256" key="6">
    <source>
        <dbReference type="ARBA" id="ARBA00031828"/>
    </source>
</evidence>
<dbReference type="Proteomes" id="UP000218887">
    <property type="component" value="Unassembled WGS sequence"/>
</dbReference>
<dbReference type="GO" id="GO:0046872">
    <property type="term" value="F:metal ion binding"/>
    <property type="evidence" value="ECO:0007669"/>
    <property type="project" value="UniProtKB-KW"/>
</dbReference>
<dbReference type="GO" id="GO:0016791">
    <property type="term" value="F:phosphatase activity"/>
    <property type="evidence" value="ECO:0007669"/>
    <property type="project" value="InterPro"/>
</dbReference>
<dbReference type="SUPFAM" id="SSF56784">
    <property type="entry name" value="HAD-like"/>
    <property type="match status" value="1"/>
</dbReference>
<dbReference type="PIRSF" id="PIRSF004682">
    <property type="entry name" value="GmhB"/>
    <property type="match status" value="1"/>
</dbReference>
<dbReference type="RefSeq" id="WP_095653966.1">
    <property type="nucleotide sequence ID" value="NZ_NPOA01000001.1"/>
</dbReference>
<dbReference type="InterPro" id="IPR006549">
    <property type="entry name" value="HAD-SF_hydro_IIIA"/>
</dbReference>
<dbReference type="EMBL" id="NPOA01000001">
    <property type="protein sequence ID" value="PAV31597.1"/>
    <property type="molecule type" value="Genomic_DNA"/>
</dbReference>
<comment type="caution">
    <text evidence="11">The sequence shown here is derived from an EMBL/GenBank/DDBJ whole genome shotgun (WGS) entry which is preliminary data.</text>
</comment>
<keyword evidence="10" id="KW-0460">Magnesium</keyword>
<evidence type="ECO:0000256" key="8">
    <source>
        <dbReference type="PIRSR" id="PIRSR004682-1"/>
    </source>
</evidence>
<dbReference type="InterPro" id="IPR006543">
    <property type="entry name" value="Histidinol-phos"/>
</dbReference>
<proteinExistence type="inferred from homology"/>
<comment type="similarity">
    <text evidence="7">Belongs to the gmhB family.</text>
</comment>
<dbReference type="AlphaFoldDB" id="A0A2A2IIZ3"/>
<keyword evidence="2 7" id="KW-0963">Cytoplasm</keyword>
<accession>A0A2A2IIZ3</accession>
<feature type="binding site" evidence="10">
    <location>
        <position position="93"/>
    </location>
    <ligand>
        <name>Zn(2+)</name>
        <dbReference type="ChEBI" id="CHEBI:29105"/>
    </ligand>
</feature>
<dbReference type="PANTHER" id="PTHR42891:SF1">
    <property type="entry name" value="D-GLYCERO-BETA-D-MANNO-HEPTOSE-1,7-BISPHOSPHATE 7-PHOSPHATASE"/>
    <property type="match status" value="1"/>
</dbReference>
<evidence type="ECO:0000313" key="11">
    <source>
        <dbReference type="EMBL" id="PAV31597.1"/>
    </source>
</evidence>
<feature type="binding site" evidence="10">
    <location>
        <position position="95"/>
    </location>
    <ligand>
        <name>Zn(2+)</name>
        <dbReference type="ChEBI" id="CHEBI:29105"/>
    </ligand>
</feature>
<keyword evidence="4 7" id="KW-0378">Hydrolase</keyword>
<feature type="binding site" evidence="10">
    <location>
        <position position="10"/>
    </location>
    <ligand>
        <name>Mg(2+)</name>
        <dbReference type="ChEBI" id="CHEBI:18420"/>
    </ligand>
</feature>
<dbReference type="OrthoDB" id="9801899at2"/>
<feature type="site" description="Contributes to substrate recognition" evidence="9">
    <location>
        <position position="104"/>
    </location>
</feature>
<sequence length="175" mass="19404">MKEAVFLDRDGVINEVLSHRVKFVNKPEDFYLLDRVGQAIKIFNEEGFKVFVVTNQGGIGLGFMKESALHAVHKKMEADLAAFGANIDDIAYCPHKPKAACACRKPKPQMILNLAKKHDVDVANSYMVGDRAPDIEAGREAGTQTVLVGDRKEDHTSADMYFPDLFSFAKWVASS</sequence>
<keyword evidence="10" id="KW-0862">Zinc</keyword>
<evidence type="ECO:0000313" key="12">
    <source>
        <dbReference type="Proteomes" id="UP000218887"/>
    </source>
</evidence>
<evidence type="ECO:0000256" key="7">
    <source>
        <dbReference type="PIRNR" id="PIRNR004682"/>
    </source>
</evidence>
<dbReference type="CDD" id="cd07503">
    <property type="entry name" value="HAD_HisB-N"/>
    <property type="match status" value="1"/>
</dbReference>
<comment type="cofactor">
    <cofactor evidence="10">
        <name>Mg(2+)</name>
        <dbReference type="ChEBI" id="CHEBI:18420"/>
    </cofactor>
</comment>
<dbReference type="Pfam" id="PF13242">
    <property type="entry name" value="Hydrolase_like"/>
    <property type="match status" value="1"/>
</dbReference>
<evidence type="ECO:0000256" key="10">
    <source>
        <dbReference type="PIRSR" id="PIRSR004682-4"/>
    </source>
</evidence>
<dbReference type="NCBIfam" id="TIGR01656">
    <property type="entry name" value="Histidinol-ppas"/>
    <property type="match status" value="1"/>
</dbReference>
<evidence type="ECO:0000256" key="1">
    <source>
        <dbReference type="ARBA" id="ARBA00004496"/>
    </source>
</evidence>
<dbReference type="InterPro" id="IPR036412">
    <property type="entry name" value="HAD-like_sf"/>
</dbReference>
<evidence type="ECO:0000256" key="4">
    <source>
        <dbReference type="ARBA" id="ARBA00022801"/>
    </source>
</evidence>
<organism evidence="11 12">
    <name type="scientific">Virgibacillus profundi</name>
    <dbReference type="NCBI Taxonomy" id="2024555"/>
    <lineage>
        <taxon>Bacteria</taxon>
        <taxon>Bacillati</taxon>
        <taxon>Bacillota</taxon>
        <taxon>Bacilli</taxon>
        <taxon>Bacillales</taxon>
        <taxon>Bacillaceae</taxon>
        <taxon>Virgibacillus</taxon>
    </lineage>
</organism>
<evidence type="ECO:0000256" key="5">
    <source>
        <dbReference type="ARBA" id="ARBA00023277"/>
    </source>
</evidence>
<dbReference type="EC" id="3.1.3.-" evidence="7"/>
<protein>
    <recommendedName>
        <fullName evidence="6 7">D,D-heptose 1,7-bisphosphate phosphatase</fullName>
        <ecNumber evidence="7">3.1.3.-</ecNumber>
    </recommendedName>
</protein>
<evidence type="ECO:0000256" key="9">
    <source>
        <dbReference type="PIRSR" id="PIRSR004682-3"/>
    </source>
</evidence>
<feature type="active site" description="Proton donor" evidence="8">
    <location>
        <position position="10"/>
    </location>
</feature>
<dbReference type="InterPro" id="IPR004446">
    <property type="entry name" value="Heptose_bisP_phosphatase"/>
</dbReference>
<dbReference type="NCBIfam" id="TIGR01662">
    <property type="entry name" value="HAD-SF-IIIA"/>
    <property type="match status" value="1"/>
</dbReference>
<evidence type="ECO:0000256" key="3">
    <source>
        <dbReference type="ARBA" id="ARBA00022723"/>
    </source>
</evidence>
<feature type="active site" description="Nucleophile" evidence="8">
    <location>
        <position position="8"/>
    </location>
</feature>
<keyword evidence="12" id="KW-1185">Reference proteome</keyword>
<feature type="site" description="Stabilizes the phosphoryl group" evidence="9">
    <location>
        <position position="105"/>
    </location>
</feature>
<evidence type="ECO:0000256" key="2">
    <source>
        <dbReference type="ARBA" id="ARBA00022490"/>
    </source>
</evidence>